<evidence type="ECO:0000313" key="2">
    <source>
        <dbReference type="Proteomes" id="UP000373269"/>
    </source>
</evidence>
<sequence length="123" mass="14682">MYNETYKSKIFIQTELFQSQWEKLLFTDHDLRELEFEIGNNSDNHTIIEGTGGIKKFRFSPSSQKRSKSNAYRIYYLPAGKRDSQYIFLMMVYDKKEIDNLTKAQRNKLKKVVEILKESLKKK</sequence>
<gene>
    <name evidence="1" type="ORF">GDS87_05980</name>
</gene>
<evidence type="ECO:0000313" key="1">
    <source>
        <dbReference type="EMBL" id="QGG50522.1"/>
    </source>
</evidence>
<dbReference type="RefSeq" id="WP_369594898.1">
    <property type="nucleotide sequence ID" value="NZ_CP045835.1"/>
</dbReference>
<dbReference type="EMBL" id="CP045835">
    <property type="protein sequence ID" value="QGG50522.1"/>
    <property type="molecule type" value="Genomic_DNA"/>
</dbReference>
<protein>
    <submittedName>
        <fullName evidence="1">Addiction module toxin RelE</fullName>
    </submittedName>
</protein>
<dbReference type="Proteomes" id="UP000373269">
    <property type="component" value="Chromosome"/>
</dbReference>
<dbReference type="PIRSF" id="PIRSF039032">
    <property type="entry name" value="HigB-2"/>
    <property type="match status" value="1"/>
</dbReference>
<name>A0ABX6D7F9_9BACI</name>
<reference evidence="1 2" key="1">
    <citation type="submission" date="2019-11" db="EMBL/GenBank/DDBJ databases">
        <title>Whole Genome Sequencing and Comparative Genomic Analyses of Lysinibacillus pakistanensis LZH-9, a Halotolerant Strain with Excellent COD Removal Capability.</title>
        <authorList>
            <person name="Zhou H."/>
        </authorList>
    </citation>
    <scope>NUCLEOTIDE SEQUENCE [LARGE SCALE GENOMIC DNA]</scope>
    <source>
        <strain evidence="1 2">LZH-9</strain>
    </source>
</reference>
<keyword evidence="2" id="KW-1185">Reference proteome</keyword>
<organism evidence="1 2">
    <name type="scientific">Lysinibacillus pakistanensis</name>
    <dbReference type="NCBI Taxonomy" id="759811"/>
    <lineage>
        <taxon>Bacteria</taxon>
        <taxon>Bacillati</taxon>
        <taxon>Bacillota</taxon>
        <taxon>Bacilli</taxon>
        <taxon>Bacillales</taxon>
        <taxon>Bacillaceae</taxon>
        <taxon>Lysinibacillus</taxon>
    </lineage>
</organism>
<proteinExistence type="predicted"/>
<accession>A0ABX6D7F9</accession>
<dbReference type="InterPro" id="IPR009387">
    <property type="entry name" value="HigB-2"/>
</dbReference>